<protein>
    <submittedName>
        <fullName evidence="2">Putative salt-induced outer membrane protein YdiY</fullName>
    </submittedName>
</protein>
<name>A0A7Y9LMR2_9BURK</name>
<dbReference type="RefSeq" id="WP_179584370.1">
    <property type="nucleotide sequence ID" value="NZ_JACBYR010000001.1"/>
</dbReference>
<keyword evidence="3" id="KW-1185">Reference proteome</keyword>
<reference evidence="2 3" key="1">
    <citation type="submission" date="2020-07" db="EMBL/GenBank/DDBJ databases">
        <title>Genomic Encyclopedia of Type Strains, Phase IV (KMG-V): Genome sequencing to study the core and pangenomes of soil and plant-associated prokaryotes.</title>
        <authorList>
            <person name="Whitman W."/>
        </authorList>
    </citation>
    <scope>NUCLEOTIDE SEQUENCE [LARGE SCALE GENOMIC DNA]</scope>
    <source>
        <strain evidence="2 3">SAS40</strain>
    </source>
</reference>
<feature type="chain" id="PRO_5030884652" evidence="1">
    <location>
        <begin position="22"/>
        <end position="248"/>
    </location>
</feature>
<proteinExistence type="predicted"/>
<evidence type="ECO:0000313" key="3">
    <source>
        <dbReference type="Proteomes" id="UP000542125"/>
    </source>
</evidence>
<sequence length="248" mass="27314">MPVKKRLVPLIALFAAGSALAQAPVKQDNQWRGAINAGASVASGNTDATSFNISANAAKASQDDKLNFYLTTLYGTKKNDGNREETANLFRAGAKYDRNLNENVFAFGSLDTEHDKLQELDLRAVTAGGVGYHLIKNDNTIFDVFSGLTYNHERFTSETRNSMEFLIGEESQHRITDTTSLNQRFALYPNLTDSGLRAQFDAGLATSITKKIELKLTLSNRFQSNPRPGIKKTDTLFLTSIGYRFGAD</sequence>
<feature type="signal peptide" evidence="1">
    <location>
        <begin position="1"/>
        <end position="21"/>
    </location>
</feature>
<accession>A0A7Y9LMR2</accession>
<dbReference type="Proteomes" id="UP000542125">
    <property type="component" value="Unassembled WGS sequence"/>
</dbReference>
<evidence type="ECO:0000256" key="1">
    <source>
        <dbReference type="SAM" id="SignalP"/>
    </source>
</evidence>
<organism evidence="2 3">
    <name type="scientific">Pigmentiphaga litoralis</name>
    <dbReference type="NCBI Taxonomy" id="516702"/>
    <lineage>
        <taxon>Bacteria</taxon>
        <taxon>Pseudomonadati</taxon>
        <taxon>Pseudomonadota</taxon>
        <taxon>Betaproteobacteria</taxon>
        <taxon>Burkholderiales</taxon>
        <taxon>Alcaligenaceae</taxon>
        <taxon>Pigmentiphaga</taxon>
    </lineage>
</organism>
<dbReference type="AlphaFoldDB" id="A0A7Y9LMR2"/>
<dbReference type="EMBL" id="JACBYR010000001">
    <property type="protein sequence ID" value="NYE81946.1"/>
    <property type="molecule type" value="Genomic_DNA"/>
</dbReference>
<gene>
    <name evidence="2" type="ORF">FHW18_001217</name>
</gene>
<keyword evidence="1" id="KW-0732">Signal</keyword>
<dbReference type="InterPro" id="IPR007433">
    <property type="entry name" value="DUF481"/>
</dbReference>
<evidence type="ECO:0000313" key="2">
    <source>
        <dbReference type="EMBL" id="NYE81946.1"/>
    </source>
</evidence>
<dbReference type="Pfam" id="PF04338">
    <property type="entry name" value="DUF481"/>
    <property type="match status" value="1"/>
</dbReference>
<comment type="caution">
    <text evidence="2">The sequence shown here is derived from an EMBL/GenBank/DDBJ whole genome shotgun (WGS) entry which is preliminary data.</text>
</comment>